<dbReference type="AlphaFoldDB" id="A0A382LRL5"/>
<dbReference type="EMBL" id="UINC01087929">
    <property type="protein sequence ID" value="SVC37722.1"/>
    <property type="molecule type" value="Genomic_DNA"/>
</dbReference>
<organism evidence="1">
    <name type="scientific">marine metagenome</name>
    <dbReference type="NCBI Taxonomy" id="408172"/>
    <lineage>
        <taxon>unclassified sequences</taxon>
        <taxon>metagenomes</taxon>
        <taxon>ecological metagenomes</taxon>
    </lineage>
</organism>
<name>A0A382LRL5_9ZZZZ</name>
<sequence>MSSLPPYLSIPERIWHYTFWVICGAVLF</sequence>
<evidence type="ECO:0000313" key="1">
    <source>
        <dbReference type="EMBL" id="SVC37722.1"/>
    </source>
</evidence>
<reference evidence="1" key="1">
    <citation type="submission" date="2018-05" db="EMBL/GenBank/DDBJ databases">
        <authorList>
            <person name="Lanie J.A."/>
            <person name="Ng W.-L."/>
            <person name="Kazmierczak K.M."/>
            <person name="Andrzejewski T.M."/>
            <person name="Davidsen T.M."/>
            <person name="Wayne K.J."/>
            <person name="Tettelin H."/>
            <person name="Glass J.I."/>
            <person name="Rusch D."/>
            <person name="Podicherti R."/>
            <person name="Tsui H.-C.T."/>
            <person name="Winkler M.E."/>
        </authorList>
    </citation>
    <scope>NUCLEOTIDE SEQUENCE</scope>
</reference>
<accession>A0A382LRL5</accession>
<gene>
    <name evidence="1" type="ORF">METZ01_LOCUS290576</name>
</gene>
<protein>
    <submittedName>
        <fullName evidence="1">Uncharacterized protein</fullName>
    </submittedName>
</protein>
<feature type="non-terminal residue" evidence="1">
    <location>
        <position position="28"/>
    </location>
</feature>
<proteinExistence type="predicted"/>